<proteinExistence type="predicted"/>
<dbReference type="GeneTree" id="ENSGT00940000154954"/>
<dbReference type="EMBL" id="ADFV01087389">
    <property type="status" value="NOT_ANNOTATED_CDS"/>
    <property type="molecule type" value="Genomic_DNA"/>
</dbReference>
<dbReference type="Ensembl" id="ENSNLET00000056196.1">
    <property type="protein sequence ID" value="ENSNLEP00000039761.1"/>
    <property type="gene ID" value="ENSNLEG00000034404.1"/>
</dbReference>
<name>A0A2I3H8D5_NOMLE</name>
<gene>
    <name evidence="1" type="primary">TSPAN3</name>
</gene>
<reference evidence="1" key="3">
    <citation type="submission" date="2025-09" db="UniProtKB">
        <authorList>
            <consortium name="Ensembl"/>
        </authorList>
    </citation>
    <scope>IDENTIFICATION</scope>
</reference>
<reference evidence="1" key="2">
    <citation type="submission" date="2025-08" db="UniProtKB">
        <authorList>
            <consortium name="Ensembl"/>
        </authorList>
    </citation>
    <scope>IDENTIFICATION</scope>
</reference>
<evidence type="ECO:0000313" key="2">
    <source>
        <dbReference type="Proteomes" id="UP000001073"/>
    </source>
</evidence>
<sequence length="45" mass="4928">MMHVIWAALAFAAIQLLGMLCACIVLCRRSRDPAYELLITGGTYA</sequence>
<keyword evidence="2" id="KW-1185">Reference proteome</keyword>
<dbReference type="SMR" id="A0A2I3H8D5"/>
<dbReference type="Proteomes" id="UP000001073">
    <property type="component" value="Chromosome 6"/>
</dbReference>
<organism evidence="1 2">
    <name type="scientific">Nomascus leucogenys</name>
    <name type="common">Northern white-cheeked gibbon</name>
    <name type="synonym">Hylobates leucogenys</name>
    <dbReference type="NCBI Taxonomy" id="61853"/>
    <lineage>
        <taxon>Eukaryota</taxon>
        <taxon>Metazoa</taxon>
        <taxon>Chordata</taxon>
        <taxon>Craniata</taxon>
        <taxon>Vertebrata</taxon>
        <taxon>Euteleostomi</taxon>
        <taxon>Mammalia</taxon>
        <taxon>Eutheria</taxon>
        <taxon>Euarchontoglires</taxon>
        <taxon>Primates</taxon>
        <taxon>Haplorrhini</taxon>
        <taxon>Catarrhini</taxon>
        <taxon>Hylobatidae</taxon>
        <taxon>Nomascus</taxon>
    </lineage>
</organism>
<accession>A0A2I3H8D5</accession>
<protein>
    <submittedName>
        <fullName evidence="1">Tetraspanin 3</fullName>
    </submittedName>
</protein>
<reference evidence="1 2" key="1">
    <citation type="submission" date="2012-10" db="EMBL/GenBank/DDBJ databases">
        <authorList>
            <consortium name="Gibbon Genome Sequencing Consortium"/>
        </authorList>
    </citation>
    <scope>NUCLEOTIDE SEQUENCE [LARGE SCALE GENOMIC DNA]</scope>
</reference>
<dbReference type="EMBL" id="ADFV01087388">
    <property type="status" value="NOT_ANNOTATED_CDS"/>
    <property type="molecule type" value="Genomic_DNA"/>
</dbReference>
<dbReference type="EMBL" id="ADFV01087390">
    <property type="status" value="NOT_ANNOTATED_CDS"/>
    <property type="molecule type" value="Genomic_DNA"/>
</dbReference>
<dbReference type="AlphaFoldDB" id="A0A2I3H8D5"/>
<evidence type="ECO:0000313" key="1">
    <source>
        <dbReference type="Ensembl" id="ENSNLEP00000039761.1"/>
    </source>
</evidence>
<dbReference type="OMA" id="ISCCKIA"/>